<feature type="transmembrane region" description="Helical" evidence="1">
    <location>
        <begin position="125"/>
        <end position="148"/>
    </location>
</feature>
<dbReference type="Proteomes" id="UP001501414">
    <property type="component" value="Unassembled WGS sequence"/>
</dbReference>
<keyword evidence="1" id="KW-1133">Transmembrane helix</keyword>
<name>A0ABN1XKC3_9PSEU</name>
<organism evidence="2 3">
    <name type="scientific">Pseudonocardia kongjuensis</name>
    <dbReference type="NCBI Taxonomy" id="102227"/>
    <lineage>
        <taxon>Bacteria</taxon>
        <taxon>Bacillati</taxon>
        <taxon>Actinomycetota</taxon>
        <taxon>Actinomycetes</taxon>
        <taxon>Pseudonocardiales</taxon>
        <taxon>Pseudonocardiaceae</taxon>
        <taxon>Pseudonocardia</taxon>
    </lineage>
</organism>
<comment type="caution">
    <text evidence="2">The sequence shown here is derived from an EMBL/GenBank/DDBJ whole genome shotgun (WGS) entry which is preliminary data.</text>
</comment>
<evidence type="ECO:0000256" key="1">
    <source>
        <dbReference type="SAM" id="Phobius"/>
    </source>
</evidence>
<feature type="transmembrane region" description="Helical" evidence="1">
    <location>
        <begin position="183"/>
        <end position="200"/>
    </location>
</feature>
<protein>
    <submittedName>
        <fullName evidence="2">Uncharacterized protein</fullName>
    </submittedName>
</protein>
<feature type="transmembrane region" description="Helical" evidence="1">
    <location>
        <begin position="43"/>
        <end position="62"/>
    </location>
</feature>
<feature type="transmembrane region" description="Helical" evidence="1">
    <location>
        <begin position="74"/>
        <end position="93"/>
    </location>
</feature>
<proteinExistence type="predicted"/>
<dbReference type="EMBL" id="BAAAJK010000003">
    <property type="protein sequence ID" value="GAA1381562.1"/>
    <property type="molecule type" value="Genomic_DNA"/>
</dbReference>
<evidence type="ECO:0000313" key="3">
    <source>
        <dbReference type="Proteomes" id="UP001501414"/>
    </source>
</evidence>
<gene>
    <name evidence="2" type="ORF">GCM10009613_07740</name>
</gene>
<reference evidence="2 3" key="1">
    <citation type="journal article" date="2019" name="Int. J. Syst. Evol. Microbiol.">
        <title>The Global Catalogue of Microorganisms (GCM) 10K type strain sequencing project: providing services to taxonomists for standard genome sequencing and annotation.</title>
        <authorList>
            <consortium name="The Broad Institute Genomics Platform"/>
            <consortium name="The Broad Institute Genome Sequencing Center for Infectious Disease"/>
            <person name="Wu L."/>
            <person name="Ma J."/>
        </authorList>
    </citation>
    <scope>NUCLEOTIDE SEQUENCE [LARGE SCALE GENOMIC DNA]</scope>
    <source>
        <strain evidence="2 3">JCM 11896</strain>
    </source>
</reference>
<accession>A0ABN1XKC3</accession>
<keyword evidence="3" id="KW-1185">Reference proteome</keyword>
<keyword evidence="1" id="KW-0812">Transmembrane</keyword>
<sequence>MDRTGWGLAALGGAGVAFAAYPALRPWTDGPQVWAQPLWVPSHLLGVVGFALLVPGLAAVWARLRGTPGERAGWVALLAAGAGAALVLPYYGAEAYALERIGLPGSGVGEAQAAALAEGIRLGPYAAATFLAGLLAVAVAGIAVAVAVRRGGPGGPGGPGGVLLAVALVGYLPQFFGPPALRIAHGVLLAAGCLLLAVAMRPAPRGAVSTG</sequence>
<feature type="transmembrane region" description="Helical" evidence="1">
    <location>
        <begin position="160"/>
        <end position="177"/>
    </location>
</feature>
<evidence type="ECO:0000313" key="2">
    <source>
        <dbReference type="EMBL" id="GAA1381562.1"/>
    </source>
</evidence>
<keyword evidence="1" id="KW-0472">Membrane</keyword>
<dbReference type="RefSeq" id="WP_344018249.1">
    <property type="nucleotide sequence ID" value="NZ_BAAAJK010000003.1"/>
</dbReference>